<keyword evidence="3" id="KW-1185">Reference proteome</keyword>
<dbReference type="EMBL" id="BGPR01054833">
    <property type="protein sequence ID" value="GBO31516.1"/>
    <property type="molecule type" value="Genomic_DNA"/>
</dbReference>
<evidence type="ECO:0000313" key="3">
    <source>
        <dbReference type="Proteomes" id="UP000499080"/>
    </source>
</evidence>
<dbReference type="Proteomes" id="UP000499080">
    <property type="component" value="Unassembled WGS sequence"/>
</dbReference>
<dbReference type="AlphaFoldDB" id="A0A4Y2W4P8"/>
<evidence type="ECO:0000313" key="2">
    <source>
        <dbReference type="EMBL" id="GBO31516.1"/>
    </source>
</evidence>
<evidence type="ECO:0000256" key="1">
    <source>
        <dbReference type="SAM" id="MobiDB-lite"/>
    </source>
</evidence>
<feature type="region of interest" description="Disordered" evidence="1">
    <location>
        <begin position="17"/>
        <end position="40"/>
    </location>
</feature>
<reference evidence="2 3" key="1">
    <citation type="journal article" date="2019" name="Sci. Rep.">
        <title>Orb-weaving spider Araneus ventricosus genome elucidates the spidroin gene catalogue.</title>
        <authorList>
            <person name="Kono N."/>
            <person name="Nakamura H."/>
            <person name="Ohtoshi R."/>
            <person name="Moran D.A.P."/>
            <person name="Shinohara A."/>
            <person name="Yoshida Y."/>
            <person name="Fujiwara M."/>
            <person name="Mori M."/>
            <person name="Tomita M."/>
            <person name="Arakawa K."/>
        </authorList>
    </citation>
    <scope>NUCLEOTIDE SEQUENCE [LARGE SCALE GENOMIC DNA]</scope>
</reference>
<organism evidence="2 3">
    <name type="scientific">Araneus ventricosus</name>
    <name type="common">Orbweaver spider</name>
    <name type="synonym">Epeira ventricosa</name>
    <dbReference type="NCBI Taxonomy" id="182803"/>
    <lineage>
        <taxon>Eukaryota</taxon>
        <taxon>Metazoa</taxon>
        <taxon>Ecdysozoa</taxon>
        <taxon>Arthropoda</taxon>
        <taxon>Chelicerata</taxon>
        <taxon>Arachnida</taxon>
        <taxon>Araneae</taxon>
        <taxon>Araneomorphae</taxon>
        <taxon>Entelegynae</taxon>
        <taxon>Araneoidea</taxon>
        <taxon>Araneidae</taxon>
        <taxon>Araneus</taxon>
    </lineage>
</organism>
<protein>
    <submittedName>
        <fullName evidence="2">Uncharacterized protein</fullName>
    </submittedName>
</protein>
<sequence>MFSNGLVQEIVESGAVRSGMGPDQKVRGSNHSTSCLSPCPSNRTDAVDGIRRGEWAPWSNLKMYSAMLLFVQYCSTLYSLRSACSHFYLVYLLSFPHS</sequence>
<name>A0A4Y2W4P8_ARAVE</name>
<feature type="compositionally biased region" description="Polar residues" evidence="1">
    <location>
        <begin position="27"/>
        <end position="40"/>
    </location>
</feature>
<proteinExistence type="predicted"/>
<comment type="caution">
    <text evidence="2">The sequence shown here is derived from an EMBL/GenBank/DDBJ whole genome shotgun (WGS) entry which is preliminary data.</text>
</comment>
<gene>
    <name evidence="2" type="ORF">AVEN_73519_1</name>
</gene>
<accession>A0A4Y2W4P8</accession>